<proteinExistence type="predicted"/>
<protein>
    <submittedName>
        <fullName evidence="1">Uncharacterized protein</fullName>
    </submittedName>
</protein>
<evidence type="ECO:0000313" key="2">
    <source>
        <dbReference type="Proteomes" id="UP000234331"/>
    </source>
</evidence>
<dbReference type="EMBL" id="FZMO01000055">
    <property type="protein sequence ID" value="SNQ46607.1"/>
    <property type="molecule type" value="Genomic_DNA"/>
</dbReference>
<dbReference type="RefSeq" id="WP_101830595.1">
    <property type="nucleotide sequence ID" value="NZ_FZMO01000055.1"/>
</dbReference>
<sequence>MALHQVAGCDDLATCPGVFVEGDDVVVQGYQISTDTRAQLTLAADETAVRLPRQLILDAAARLTEGV</sequence>
<evidence type="ECO:0000313" key="1">
    <source>
        <dbReference type="EMBL" id="SNQ46607.1"/>
    </source>
</evidence>
<gene>
    <name evidence="1" type="ORF">FRACA_1480016</name>
</gene>
<keyword evidence="2" id="KW-1185">Reference proteome</keyword>
<dbReference type="Proteomes" id="UP000234331">
    <property type="component" value="Unassembled WGS sequence"/>
</dbReference>
<dbReference type="AlphaFoldDB" id="A0A2I2KLR7"/>
<organism evidence="1 2">
    <name type="scientific">Frankia canadensis</name>
    <dbReference type="NCBI Taxonomy" id="1836972"/>
    <lineage>
        <taxon>Bacteria</taxon>
        <taxon>Bacillati</taxon>
        <taxon>Actinomycetota</taxon>
        <taxon>Actinomycetes</taxon>
        <taxon>Frankiales</taxon>
        <taxon>Frankiaceae</taxon>
        <taxon>Frankia</taxon>
    </lineage>
</organism>
<name>A0A2I2KLR7_9ACTN</name>
<reference evidence="1 2" key="1">
    <citation type="submission" date="2017-06" db="EMBL/GenBank/DDBJ databases">
        <authorList>
            <person name="Kim H.J."/>
            <person name="Triplett B.A."/>
        </authorList>
    </citation>
    <scope>NUCLEOTIDE SEQUENCE [LARGE SCALE GENOMIC DNA]</scope>
    <source>
        <strain evidence="1">FRACA_ARgP5</strain>
    </source>
</reference>
<accession>A0A2I2KLR7</accession>